<dbReference type="PRINTS" id="PR00469">
    <property type="entry name" value="PNDRDTASEII"/>
</dbReference>
<dbReference type="PRINTS" id="PR00368">
    <property type="entry name" value="FADPNR"/>
</dbReference>
<dbReference type="InterPro" id="IPR023753">
    <property type="entry name" value="FAD/NAD-binding_dom"/>
</dbReference>
<dbReference type="GO" id="GO:0046872">
    <property type="term" value="F:metal ion binding"/>
    <property type="evidence" value="ECO:0007669"/>
    <property type="project" value="UniProtKB-KW"/>
</dbReference>
<evidence type="ECO:0000313" key="14">
    <source>
        <dbReference type="Proteomes" id="UP000663720"/>
    </source>
</evidence>
<feature type="region of interest" description="Disordered" evidence="10">
    <location>
        <begin position="109"/>
        <end position="135"/>
    </location>
</feature>
<evidence type="ECO:0000256" key="5">
    <source>
        <dbReference type="ARBA" id="ARBA00022643"/>
    </source>
</evidence>
<dbReference type="Proteomes" id="UP000663720">
    <property type="component" value="Chromosome"/>
</dbReference>
<dbReference type="SUPFAM" id="SSF51905">
    <property type="entry name" value="FAD/NAD(P)-binding domain"/>
    <property type="match status" value="1"/>
</dbReference>
<dbReference type="InterPro" id="IPR013785">
    <property type="entry name" value="Aldolase_TIM"/>
</dbReference>
<dbReference type="Gene3D" id="3.20.20.70">
    <property type="entry name" value="Aldolase class I"/>
    <property type="match status" value="1"/>
</dbReference>
<dbReference type="GO" id="GO:0051536">
    <property type="term" value="F:iron-sulfur cluster binding"/>
    <property type="evidence" value="ECO:0007669"/>
    <property type="project" value="UniProtKB-KW"/>
</dbReference>
<dbReference type="PANTHER" id="PTHR42917">
    <property type="entry name" value="2,4-DIENOYL-COA REDUCTASE"/>
    <property type="match status" value="1"/>
</dbReference>
<evidence type="ECO:0000256" key="6">
    <source>
        <dbReference type="ARBA" id="ARBA00022723"/>
    </source>
</evidence>
<dbReference type="Gene3D" id="3.40.50.720">
    <property type="entry name" value="NAD(P)-binding Rossmann-like Domain"/>
    <property type="match status" value="1"/>
</dbReference>
<dbReference type="Pfam" id="PF00724">
    <property type="entry name" value="Oxidored_FMN"/>
    <property type="match status" value="1"/>
</dbReference>
<feature type="domain" description="FAD/NAD(P)-binding" evidence="12">
    <location>
        <begin position="375"/>
        <end position="593"/>
    </location>
</feature>
<dbReference type="GO" id="GO:0016491">
    <property type="term" value="F:oxidoreductase activity"/>
    <property type="evidence" value="ECO:0007669"/>
    <property type="project" value="UniProtKB-KW"/>
</dbReference>
<feature type="compositionally biased region" description="Polar residues" evidence="10">
    <location>
        <begin position="124"/>
        <end position="134"/>
    </location>
</feature>
<evidence type="ECO:0000256" key="10">
    <source>
        <dbReference type="SAM" id="MobiDB-lite"/>
    </source>
</evidence>
<comment type="cofactor">
    <cofactor evidence="1">
        <name>FMN</name>
        <dbReference type="ChEBI" id="CHEBI:58210"/>
    </cofactor>
</comment>
<evidence type="ECO:0000313" key="13">
    <source>
        <dbReference type="EMBL" id="QTA78241.1"/>
    </source>
</evidence>
<gene>
    <name evidence="13" type="ORF">dnl_04610</name>
</gene>
<feature type="domain" description="NADH:flavin oxidoreductase/NADH oxidase N-terminal" evidence="11">
    <location>
        <begin position="4"/>
        <end position="332"/>
    </location>
</feature>
<dbReference type="CDD" id="cd02803">
    <property type="entry name" value="OYE_like_FMN_family"/>
    <property type="match status" value="1"/>
</dbReference>
<evidence type="ECO:0000259" key="11">
    <source>
        <dbReference type="Pfam" id="PF00724"/>
    </source>
</evidence>
<evidence type="ECO:0000256" key="8">
    <source>
        <dbReference type="ARBA" id="ARBA00023004"/>
    </source>
</evidence>
<dbReference type="InterPro" id="IPR036188">
    <property type="entry name" value="FAD/NAD-bd_sf"/>
</dbReference>
<keyword evidence="5" id="KW-0288">FMN</keyword>
<dbReference type="Gene3D" id="3.50.50.60">
    <property type="entry name" value="FAD/NAD(P)-binding domain"/>
    <property type="match status" value="1"/>
</dbReference>
<dbReference type="AlphaFoldDB" id="A0A975B3S6"/>
<evidence type="ECO:0000256" key="1">
    <source>
        <dbReference type="ARBA" id="ARBA00001917"/>
    </source>
</evidence>
<organism evidence="13 14">
    <name type="scientific">Desulfonema limicola</name>
    <dbReference type="NCBI Taxonomy" id="45656"/>
    <lineage>
        <taxon>Bacteria</taxon>
        <taxon>Pseudomonadati</taxon>
        <taxon>Thermodesulfobacteriota</taxon>
        <taxon>Desulfobacteria</taxon>
        <taxon>Desulfobacterales</taxon>
        <taxon>Desulfococcaceae</taxon>
        <taxon>Desulfonema</taxon>
    </lineage>
</organism>
<dbReference type="GO" id="GO:0010181">
    <property type="term" value="F:FMN binding"/>
    <property type="evidence" value="ECO:0007669"/>
    <property type="project" value="InterPro"/>
</dbReference>
<proteinExistence type="inferred from homology"/>
<evidence type="ECO:0000256" key="9">
    <source>
        <dbReference type="ARBA" id="ARBA00023014"/>
    </source>
</evidence>
<evidence type="ECO:0000256" key="4">
    <source>
        <dbReference type="ARBA" id="ARBA00022630"/>
    </source>
</evidence>
<keyword evidence="4" id="KW-0285">Flavoprotein</keyword>
<dbReference type="RefSeq" id="WP_207690128.1">
    <property type="nucleotide sequence ID" value="NZ_CP061799.1"/>
</dbReference>
<dbReference type="PANTHER" id="PTHR42917:SF2">
    <property type="entry name" value="2,4-DIENOYL-COA REDUCTASE [(2E)-ENOYL-COA-PRODUCING]"/>
    <property type="match status" value="1"/>
</dbReference>
<evidence type="ECO:0000256" key="2">
    <source>
        <dbReference type="ARBA" id="ARBA00001966"/>
    </source>
</evidence>
<sequence>MERMFKECKLDNLKLANRFIFPPVKTGYGIPGGKVTDRQLNFYRNIAKNGPGVLILEPVSVTPDGKEHPKQLCVHLPENTGELKKIADVIHKENRLACLHLNHAGAGANPKASGTKPKAPSVITCPTTGQTSEPMTEEDIENILAGYKSAAQKAVEAGFDMIEIQAGHGYLVSQFLNKKINKRTDSFGLDRLLFAKKVVSAVREGALSIPCFLRISGNEMSPEFGIDKDDLLPVLKLAEESGICAVHVGMGASCFSPPWYFHHSSLPEKPQVDSMAWVREHTSLPLIIAGRMGRKERVVEILNTGLADLVALGRPLIADPDLIEKWQKGNYEQVKYCGYCLQGCLHRLKGGEPLGCNLNPGIGLPDQGKAAKPLKVLVAGGGPGGMSAALYLSRRGHKVTLAEKEDHLGGQFALAWQAPGKEKMREGLEAVELAVKTGTAALLMGRAADMALVKEIGPDLLVWAAGAVQNTPKIQGLENQYLMTSLEYFQGKKEIRGPRVLVIGAGRTGIEIAEKLGREGFEVTATKRTDPIGSMMEMISKNLALKRIGEMKNITIMPHTTVKAFKPDSVEMEQDGEMKSLLPFQTVILASGMLSAPGPGEEIMKSVPNVEIIGDALNVQDIFSAVHAGYQLADKY</sequence>
<dbReference type="InterPro" id="IPR001155">
    <property type="entry name" value="OxRdtase_FMN_N"/>
</dbReference>
<dbReference type="KEGG" id="dli:dnl_04610"/>
<keyword evidence="9" id="KW-0411">Iron-sulfur</keyword>
<dbReference type="Pfam" id="PF07992">
    <property type="entry name" value="Pyr_redox_2"/>
    <property type="match status" value="1"/>
</dbReference>
<name>A0A975B3S6_9BACT</name>
<reference evidence="13" key="1">
    <citation type="journal article" date="2021" name="Microb. Physiol.">
        <title>Proteogenomic Insights into the Physiology of Marine, Sulfate-Reducing, Filamentous Desulfonema limicola and Desulfonema magnum.</title>
        <authorList>
            <person name="Schnaars V."/>
            <person name="Wohlbrand L."/>
            <person name="Scheve S."/>
            <person name="Hinrichs C."/>
            <person name="Reinhardt R."/>
            <person name="Rabus R."/>
        </authorList>
    </citation>
    <scope>NUCLEOTIDE SEQUENCE</scope>
    <source>
        <strain evidence="13">5ac10</strain>
    </source>
</reference>
<evidence type="ECO:0000259" key="12">
    <source>
        <dbReference type="Pfam" id="PF07992"/>
    </source>
</evidence>
<comment type="similarity">
    <text evidence="3">In the N-terminal section; belongs to the NADH:flavin oxidoreductase/NADH oxidase family.</text>
</comment>
<dbReference type="InterPro" id="IPR051793">
    <property type="entry name" value="NADH:flavin_oxidoreductase"/>
</dbReference>
<keyword evidence="6" id="KW-0479">Metal-binding</keyword>
<keyword evidence="8" id="KW-0408">Iron</keyword>
<comment type="cofactor">
    <cofactor evidence="2">
        <name>[4Fe-4S] cluster</name>
        <dbReference type="ChEBI" id="CHEBI:49883"/>
    </cofactor>
</comment>
<dbReference type="EMBL" id="CP061799">
    <property type="protein sequence ID" value="QTA78241.1"/>
    <property type="molecule type" value="Genomic_DNA"/>
</dbReference>
<protein>
    <submittedName>
        <fullName evidence="13">NADH:flavin oxidoreductase</fullName>
    </submittedName>
</protein>
<evidence type="ECO:0000256" key="3">
    <source>
        <dbReference type="ARBA" id="ARBA00011048"/>
    </source>
</evidence>
<keyword evidence="7" id="KW-0560">Oxidoreductase</keyword>
<keyword evidence="14" id="KW-1185">Reference proteome</keyword>
<accession>A0A975B3S6</accession>
<evidence type="ECO:0000256" key="7">
    <source>
        <dbReference type="ARBA" id="ARBA00023002"/>
    </source>
</evidence>
<dbReference type="SUPFAM" id="SSF51395">
    <property type="entry name" value="FMN-linked oxidoreductases"/>
    <property type="match status" value="1"/>
</dbReference>